<dbReference type="PANTHER" id="PTHR43798">
    <property type="entry name" value="MONOACYLGLYCEROL LIPASE"/>
    <property type="match status" value="1"/>
</dbReference>
<protein>
    <submittedName>
        <fullName evidence="3">Alpha/beta hydrolase</fullName>
    </submittedName>
</protein>
<dbReference type="RefSeq" id="WP_189048371.1">
    <property type="nucleotide sequence ID" value="NZ_BMJQ01000009.1"/>
</dbReference>
<dbReference type="Gene3D" id="3.40.50.1820">
    <property type="entry name" value="alpha/beta hydrolase"/>
    <property type="match status" value="1"/>
</dbReference>
<dbReference type="PANTHER" id="PTHR43798:SF31">
    <property type="entry name" value="AB HYDROLASE SUPERFAMILY PROTEIN YCLE"/>
    <property type="match status" value="1"/>
</dbReference>
<feature type="domain" description="AB hydrolase-1" evidence="2">
    <location>
        <begin position="33"/>
        <end position="270"/>
    </location>
</feature>
<dbReference type="AlphaFoldDB" id="A0A8J2YVB6"/>
<dbReference type="InterPro" id="IPR029058">
    <property type="entry name" value="AB_hydrolase_fold"/>
</dbReference>
<reference evidence="3" key="2">
    <citation type="submission" date="2020-09" db="EMBL/GenBank/DDBJ databases">
        <authorList>
            <person name="Sun Q."/>
            <person name="Zhou Y."/>
        </authorList>
    </citation>
    <scope>NUCLEOTIDE SEQUENCE</scope>
    <source>
        <strain evidence="3">CGMCC 1.15725</strain>
    </source>
</reference>
<reference evidence="3" key="1">
    <citation type="journal article" date="2014" name="Int. J. Syst. Evol. Microbiol.">
        <title>Complete genome sequence of Corynebacterium casei LMG S-19264T (=DSM 44701T), isolated from a smear-ripened cheese.</title>
        <authorList>
            <consortium name="US DOE Joint Genome Institute (JGI-PGF)"/>
            <person name="Walter F."/>
            <person name="Albersmeier A."/>
            <person name="Kalinowski J."/>
            <person name="Ruckert C."/>
        </authorList>
    </citation>
    <scope>NUCLEOTIDE SEQUENCE</scope>
    <source>
        <strain evidence="3">CGMCC 1.15725</strain>
    </source>
</reference>
<proteinExistence type="predicted"/>
<keyword evidence="4" id="KW-1185">Reference proteome</keyword>
<gene>
    <name evidence="3" type="ORF">GCM10011611_36700</name>
</gene>
<accession>A0A8J2YVB6</accession>
<dbReference type="EMBL" id="BMJQ01000009">
    <property type="protein sequence ID" value="GGF27315.1"/>
    <property type="molecule type" value="Genomic_DNA"/>
</dbReference>
<dbReference type="InterPro" id="IPR050266">
    <property type="entry name" value="AB_hydrolase_sf"/>
</dbReference>
<evidence type="ECO:0000313" key="4">
    <source>
        <dbReference type="Proteomes" id="UP000646365"/>
    </source>
</evidence>
<organism evidence="3 4">
    <name type="scientific">Aliidongia dinghuensis</name>
    <dbReference type="NCBI Taxonomy" id="1867774"/>
    <lineage>
        <taxon>Bacteria</taxon>
        <taxon>Pseudomonadati</taxon>
        <taxon>Pseudomonadota</taxon>
        <taxon>Alphaproteobacteria</taxon>
        <taxon>Rhodospirillales</taxon>
        <taxon>Dongiaceae</taxon>
        <taxon>Aliidongia</taxon>
    </lineage>
</organism>
<dbReference type="GO" id="GO:0016787">
    <property type="term" value="F:hydrolase activity"/>
    <property type="evidence" value="ECO:0007669"/>
    <property type="project" value="UniProtKB-KW"/>
</dbReference>
<comment type="caution">
    <text evidence="3">The sequence shown here is derived from an EMBL/GenBank/DDBJ whole genome shotgun (WGS) entry which is preliminary data.</text>
</comment>
<dbReference type="GO" id="GO:0016020">
    <property type="term" value="C:membrane"/>
    <property type="evidence" value="ECO:0007669"/>
    <property type="project" value="TreeGrafter"/>
</dbReference>
<evidence type="ECO:0000313" key="3">
    <source>
        <dbReference type="EMBL" id="GGF27315.1"/>
    </source>
</evidence>
<evidence type="ECO:0000256" key="1">
    <source>
        <dbReference type="ARBA" id="ARBA00022801"/>
    </source>
</evidence>
<dbReference type="Pfam" id="PF12697">
    <property type="entry name" value="Abhydrolase_6"/>
    <property type="match status" value="1"/>
</dbReference>
<dbReference type="InterPro" id="IPR000073">
    <property type="entry name" value="AB_hydrolase_1"/>
</dbReference>
<dbReference type="SUPFAM" id="SSF53474">
    <property type="entry name" value="alpha/beta-Hydrolases"/>
    <property type="match status" value="1"/>
</dbReference>
<keyword evidence="1 3" id="KW-0378">Hydrolase</keyword>
<name>A0A8J2YVB6_9PROT</name>
<dbReference type="Proteomes" id="UP000646365">
    <property type="component" value="Unassembled WGS sequence"/>
</dbReference>
<sequence>MTEFRERFVSAQDGAQLYLRDYGDPLAPRAPLLCLAGISRNSKDYHALALRHAGKRRVVCPDYRGRGRSARDPDWRNYAPPVILGDILQIMAALDLGRVVLVGTSFGGLLSMALNALKPGAAAGLVLNDIGPTVGNGSGNIIERIGRDHPQPDLAAAVRYLRTEFSHLSYRTDEEWLDFAERTYRRGGDGLWHHDWDPAIARPFVAGDTGGMDLWALFCGFARIPALVVRGGISDLLTAEGLARMVEAKPDLETVTVPGVGHTPHLGEPEVEGVLDEFLDRC</sequence>
<evidence type="ECO:0000259" key="2">
    <source>
        <dbReference type="Pfam" id="PF12697"/>
    </source>
</evidence>